<dbReference type="GO" id="GO:0004635">
    <property type="term" value="F:phosphoribosyl-AMP cyclohydrolase activity"/>
    <property type="evidence" value="ECO:0007669"/>
    <property type="project" value="UniProtKB-UniRule"/>
</dbReference>
<keyword evidence="11" id="KW-0862">Zinc</keyword>
<dbReference type="GO" id="GO:0000105">
    <property type="term" value="P:L-histidine biosynthetic process"/>
    <property type="evidence" value="ECO:0007669"/>
    <property type="project" value="UniProtKB-UniRule"/>
</dbReference>
<dbReference type="FunFam" id="3.10.20.810:FF:000001">
    <property type="entry name" value="Histidine biosynthesis bifunctional protein HisIE"/>
    <property type="match status" value="1"/>
</dbReference>
<dbReference type="AlphaFoldDB" id="A0A9X8Y7V2"/>
<dbReference type="GO" id="GO:0005737">
    <property type="term" value="C:cytoplasm"/>
    <property type="evidence" value="ECO:0007669"/>
    <property type="project" value="UniProtKB-SubCell"/>
</dbReference>
<comment type="subcellular location">
    <subcellularLocation>
        <location evidence="11">Cytoplasm</location>
    </subcellularLocation>
</comment>
<comment type="pathway">
    <text evidence="4">Amino-acid biosynthesis; L-histidine biosynthesis; L-histidine from 5-phospho-alpha-D-ribose 1-diphosphate: step 2/9.</text>
</comment>
<comment type="caution">
    <text evidence="13">The sequence shown here is derived from an EMBL/GenBank/DDBJ whole genome shotgun (WGS) entry which is preliminary data.</text>
</comment>
<dbReference type="PANTHER" id="PTHR42945:SF1">
    <property type="entry name" value="HISTIDINE BIOSYNTHESIS BIFUNCTIONAL PROTEIN HIS7"/>
    <property type="match status" value="1"/>
</dbReference>
<evidence type="ECO:0000256" key="4">
    <source>
        <dbReference type="ARBA" id="ARBA00005204"/>
    </source>
</evidence>
<dbReference type="GO" id="GO:0000287">
    <property type="term" value="F:magnesium ion binding"/>
    <property type="evidence" value="ECO:0007669"/>
    <property type="project" value="UniProtKB-UniRule"/>
</dbReference>
<keyword evidence="9 11" id="KW-0378">Hydrolase</keyword>
<keyword evidence="11" id="KW-0460">Magnesium</keyword>
<comment type="similarity">
    <text evidence="11">Belongs to the PRA-CH family.</text>
</comment>
<dbReference type="PANTHER" id="PTHR42945">
    <property type="entry name" value="HISTIDINE BIOSYNTHESIS BIFUNCTIONAL PROTEIN"/>
    <property type="match status" value="1"/>
</dbReference>
<dbReference type="SUPFAM" id="SSF141734">
    <property type="entry name" value="HisI-like"/>
    <property type="match status" value="1"/>
</dbReference>
<keyword evidence="14" id="KW-1185">Reference proteome</keyword>
<feature type="domain" description="Phosphoribosyl-AMP cyclohydrolase" evidence="12">
    <location>
        <begin position="29"/>
        <end position="102"/>
    </location>
</feature>
<comment type="cofactor">
    <cofactor evidence="11">
        <name>Mg(2+)</name>
        <dbReference type="ChEBI" id="CHEBI:18420"/>
    </cofactor>
    <text evidence="11">Binds 1 Mg(2+) ion per subunit.</text>
</comment>
<evidence type="ECO:0000256" key="2">
    <source>
        <dbReference type="ARBA" id="ARBA00001460"/>
    </source>
</evidence>
<feature type="binding site" evidence="11">
    <location>
        <position position="100"/>
    </location>
    <ligand>
        <name>Zn(2+)</name>
        <dbReference type="ChEBI" id="CHEBI:29105"/>
        <note>ligand shared between dimeric partners</note>
    </ligand>
</feature>
<dbReference type="EMBL" id="SLUK01000008">
    <property type="protein sequence ID" value="TCL42740.1"/>
    <property type="molecule type" value="Genomic_DNA"/>
</dbReference>
<name>A0A9X8Y7V2_9FIRM</name>
<comment type="pathway">
    <text evidence="3 11">Amino-acid biosynthesis; L-histidine biosynthesis; L-histidine from 5-phospho-alpha-D-ribose 1-diphosphate: step 3/9.</text>
</comment>
<comment type="catalytic activity">
    <reaction evidence="2">
        <text>1-(5-phospho-beta-D-ribosyl)-ATP + H2O = 1-(5-phospho-beta-D-ribosyl)-5'-AMP + diphosphate + H(+)</text>
        <dbReference type="Rhea" id="RHEA:22828"/>
        <dbReference type="ChEBI" id="CHEBI:15377"/>
        <dbReference type="ChEBI" id="CHEBI:15378"/>
        <dbReference type="ChEBI" id="CHEBI:33019"/>
        <dbReference type="ChEBI" id="CHEBI:59457"/>
        <dbReference type="ChEBI" id="CHEBI:73183"/>
        <dbReference type="EC" id="3.6.1.31"/>
    </reaction>
</comment>
<comment type="similarity">
    <text evidence="6">In the N-terminal section; belongs to the PRA-CH family.</text>
</comment>
<gene>
    <name evidence="11" type="primary">hisI</name>
    <name evidence="13" type="ORF">EDD78_10851</name>
</gene>
<dbReference type="GO" id="GO:0008270">
    <property type="term" value="F:zinc ion binding"/>
    <property type="evidence" value="ECO:0007669"/>
    <property type="project" value="UniProtKB-UniRule"/>
</dbReference>
<evidence type="ECO:0000259" key="12">
    <source>
        <dbReference type="Pfam" id="PF01502"/>
    </source>
</evidence>
<evidence type="ECO:0000256" key="11">
    <source>
        <dbReference type="HAMAP-Rule" id="MF_01021"/>
    </source>
</evidence>
<feature type="binding site" evidence="11">
    <location>
        <position position="93"/>
    </location>
    <ligand>
        <name>Zn(2+)</name>
        <dbReference type="ChEBI" id="CHEBI:29105"/>
        <note>ligand shared between dimeric partners</note>
    </ligand>
</feature>
<evidence type="ECO:0000256" key="1">
    <source>
        <dbReference type="ARBA" id="ARBA00000024"/>
    </source>
</evidence>
<evidence type="ECO:0000256" key="7">
    <source>
        <dbReference type="ARBA" id="ARBA00022490"/>
    </source>
</evidence>
<feature type="binding site" evidence="11">
    <location>
        <position position="80"/>
    </location>
    <ligand>
        <name>Mg(2+)</name>
        <dbReference type="ChEBI" id="CHEBI:18420"/>
    </ligand>
</feature>
<evidence type="ECO:0000313" key="14">
    <source>
        <dbReference type="Proteomes" id="UP000294682"/>
    </source>
</evidence>
<protein>
    <recommendedName>
        <fullName evidence="11">Phosphoribosyl-AMP cyclohydrolase</fullName>
        <shortName evidence="11">PRA-CH</shortName>
        <ecNumber evidence="11">3.5.4.19</ecNumber>
    </recommendedName>
</protein>
<dbReference type="Pfam" id="PF01502">
    <property type="entry name" value="PRA-CH"/>
    <property type="match status" value="1"/>
</dbReference>
<dbReference type="InterPro" id="IPR026660">
    <property type="entry name" value="PRA-CH"/>
</dbReference>
<dbReference type="NCBIfam" id="NF000768">
    <property type="entry name" value="PRK00051.1"/>
    <property type="match status" value="1"/>
</dbReference>
<feature type="binding site" evidence="11">
    <location>
        <position position="78"/>
    </location>
    <ligand>
        <name>Mg(2+)</name>
        <dbReference type="ChEBI" id="CHEBI:18420"/>
    </ligand>
</feature>
<comment type="subunit">
    <text evidence="11">Homodimer.</text>
</comment>
<dbReference type="EC" id="3.5.4.19" evidence="11"/>
<keyword evidence="7 11" id="KW-0963">Cytoplasm</keyword>
<dbReference type="Gene3D" id="3.10.20.810">
    <property type="entry name" value="Phosphoribosyl-AMP cyclohydrolase"/>
    <property type="match status" value="1"/>
</dbReference>
<evidence type="ECO:0000256" key="8">
    <source>
        <dbReference type="ARBA" id="ARBA00022605"/>
    </source>
</evidence>
<comment type="similarity">
    <text evidence="5">In the C-terminal section; belongs to the PRA-PH family.</text>
</comment>
<comment type="function">
    <text evidence="11">Catalyzes the hydrolysis of the adenine ring of phosphoribosyl-AMP.</text>
</comment>
<evidence type="ECO:0000256" key="6">
    <source>
        <dbReference type="ARBA" id="ARBA00008299"/>
    </source>
</evidence>
<keyword evidence="8 11" id="KW-0028">Amino-acid biosynthesis</keyword>
<dbReference type="Proteomes" id="UP000294682">
    <property type="component" value="Unassembled WGS sequence"/>
</dbReference>
<feature type="binding site" evidence="11">
    <location>
        <position position="77"/>
    </location>
    <ligand>
        <name>Zn(2+)</name>
        <dbReference type="ChEBI" id="CHEBI:29105"/>
        <note>ligand shared between dimeric partners</note>
    </ligand>
</feature>
<dbReference type="GO" id="GO:0004636">
    <property type="term" value="F:phosphoribosyl-ATP diphosphatase activity"/>
    <property type="evidence" value="ECO:0007669"/>
    <property type="project" value="UniProtKB-EC"/>
</dbReference>
<comment type="catalytic activity">
    <reaction evidence="1 11">
        <text>1-(5-phospho-beta-D-ribosyl)-5'-AMP + H2O = 1-(5-phospho-beta-D-ribosyl)-5-[(5-phospho-beta-D-ribosylamino)methylideneamino]imidazole-4-carboxamide</text>
        <dbReference type="Rhea" id="RHEA:20049"/>
        <dbReference type="ChEBI" id="CHEBI:15377"/>
        <dbReference type="ChEBI" id="CHEBI:58435"/>
        <dbReference type="ChEBI" id="CHEBI:59457"/>
        <dbReference type="EC" id="3.5.4.19"/>
    </reaction>
</comment>
<dbReference type="HAMAP" id="MF_01021">
    <property type="entry name" value="HisI"/>
    <property type="match status" value="1"/>
</dbReference>
<keyword evidence="10 11" id="KW-0368">Histidine biosynthesis</keyword>
<accession>A0A9X8Y7V2</accession>
<reference evidence="13 14" key="1">
    <citation type="submission" date="2019-03" db="EMBL/GenBank/DDBJ databases">
        <title>Genomic Encyclopedia of Type Strains, Phase IV (KMG-IV): sequencing the most valuable type-strain genomes for metagenomic binning, comparative biology and taxonomic classification.</title>
        <authorList>
            <person name="Goeker M."/>
        </authorList>
    </citation>
    <scope>NUCLEOTIDE SEQUENCE [LARGE SCALE GENOMIC DNA]</scope>
    <source>
        <strain evidence="13 14">DSM 100433</strain>
    </source>
</reference>
<evidence type="ECO:0000256" key="9">
    <source>
        <dbReference type="ARBA" id="ARBA00022801"/>
    </source>
</evidence>
<feature type="binding site" evidence="11">
    <location>
        <position position="76"/>
    </location>
    <ligand>
        <name>Mg(2+)</name>
        <dbReference type="ChEBI" id="CHEBI:18420"/>
    </ligand>
</feature>
<evidence type="ECO:0000256" key="3">
    <source>
        <dbReference type="ARBA" id="ARBA00005169"/>
    </source>
</evidence>
<organism evidence="13 14">
    <name type="scientific">Harryflintia acetispora</name>
    <dbReference type="NCBI Taxonomy" id="1849041"/>
    <lineage>
        <taxon>Bacteria</taxon>
        <taxon>Bacillati</taxon>
        <taxon>Bacillota</taxon>
        <taxon>Clostridia</taxon>
        <taxon>Eubacteriales</taxon>
        <taxon>Oscillospiraceae</taxon>
        <taxon>Harryflintia</taxon>
    </lineage>
</organism>
<comment type="cofactor">
    <cofactor evidence="11">
        <name>Zn(2+)</name>
        <dbReference type="ChEBI" id="CHEBI:29105"/>
    </cofactor>
    <text evidence="11">Binds 1 zinc ion per subunit.</text>
</comment>
<keyword evidence="11" id="KW-0479">Metal-binding</keyword>
<sequence length="112" mass="12936">MKMDLERYFQKSELIPCVVQEYSTGQVLMLAYMNRESLRRTLESGYTWFYSRSRQELWNKGATSGHLQRVVSLHADCDDDTLLAVVEQTGPACHTGSHSCFFKDIPLQPKEE</sequence>
<dbReference type="InterPro" id="IPR002496">
    <property type="entry name" value="PRib_AMP_CycHydrolase_dom"/>
</dbReference>
<evidence type="ECO:0000313" key="13">
    <source>
        <dbReference type="EMBL" id="TCL42740.1"/>
    </source>
</evidence>
<dbReference type="InterPro" id="IPR038019">
    <property type="entry name" value="PRib_AMP_CycHydrolase_sf"/>
</dbReference>
<evidence type="ECO:0000256" key="10">
    <source>
        <dbReference type="ARBA" id="ARBA00023102"/>
    </source>
</evidence>
<proteinExistence type="inferred from homology"/>
<evidence type="ECO:0000256" key="5">
    <source>
        <dbReference type="ARBA" id="ARBA00007731"/>
    </source>
</evidence>